<accession>A0A507R3C0</accession>
<feature type="region of interest" description="Disordered" evidence="2">
    <location>
        <begin position="52"/>
        <end position="81"/>
    </location>
</feature>
<gene>
    <name evidence="4" type="ORF">MPDQ_002978</name>
</gene>
<dbReference type="STRING" id="5098.A0A507R3C0"/>
<comment type="caution">
    <text evidence="4">The sequence shown here is derived from an EMBL/GenBank/DDBJ whole genome shotgun (WGS) entry which is preliminary data.</text>
</comment>
<name>A0A507R3C0_MONPU</name>
<dbReference type="PANTHER" id="PTHR31438">
    <property type="entry name" value="LYSINE N-ACYLTRANSFERASE C17G9.06C-RELATED"/>
    <property type="match status" value="1"/>
</dbReference>
<dbReference type="Proteomes" id="UP000319663">
    <property type="component" value="Unassembled WGS sequence"/>
</dbReference>
<dbReference type="FunFam" id="3.40.630.30:FF:000104">
    <property type="entry name" value="Aerobactin siderophore biosynthesis protein"/>
    <property type="match status" value="1"/>
</dbReference>
<dbReference type="SUPFAM" id="SSF55729">
    <property type="entry name" value="Acyl-CoA N-acyltransferases (Nat)"/>
    <property type="match status" value="1"/>
</dbReference>
<dbReference type="Pfam" id="PF13523">
    <property type="entry name" value="Acetyltransf_8"/>
    <property type="match status" value="1"/>
</dbReference>
<dbReference type="SMART" id="SM01006">
    <property type="entry name" value="AlcB"/>
    <property type="match status" value="1"/>
</dbReference>
<proteinExistence type="inferred from homology"/>
<dbReference type="AlphaFoldDB" id="A0A507R3C0"/>
<feature type="compositionally biased region" description="Polar residues" evidence="2">
    <location>
        <begin position="52"/>
        <end position="64"/>
    </location>
</feature>
<evidence type="ECO:0000259" key="3">
    <source>
        <dbReference type="SMART" id="SM01006"/>
    </source>
</evidence>
<dbReference type="InterPro" id="IPR016181">
    <property type="entry name" value="Acyl_CoA_acyltransferase"/>
</dbReference>
<sequence length="518" mass="58687">MPSTTCHLPNGQTFTVAPVFGGVTFKSNDMNLHHSAFPPGWTIVIYTHQSASENSQPDANNAASTAEHKQSGNLGDHQEPWEVTRYTRPTLQDDCLYISYIVNPPSTDFKPPSSPSRQIAMMLWATLWWYFHEPEPDRHLRTDASSKTPLSGKPKGDWRINIKREGIFKGRNLMQKLERMGLIASEDSSVGLDPVSEASDWSTMFASRRSFWQLDPRIFLFTLSPNSAQFSQLLSSGRSSPTLRESTTMTLGECILYHAATGPFTSGSHLPTYFPPAPPQYTFTDGVRHPIRPKPPRQGQVFYIRYVPSVDQYISFRVPFLPSPKSNPAGSVSSHAHSASIASLQERLFANMPSDLELLHKWMNDPRVDAAWGEAGPLSKQEEFLRQNLTSRHSFPAIGCWNGRPFGYFEIYWVKEDKLGRYLGGKVDDYDRGIHVLVGEQEFRGPHRVAIWISALVHHCFLSDLRTQAVYLEPRVDNEKIIDYLQKAGFYKKGEVSFPHKQAAVMKIKREFWEAPVL</sequence>
<evidence type="ECO:0000313" key="4">
    <source>
        <dbReference type="EMBL" id="TQB77341.1"/>
    </source>
</evidence>
<organism evidence="4 5">
    <name type="scientific">Monascus purpureus</name>
    <name type="common">Red mold</name>
    <name type="synonym">Monascus anka</name>
    <dbReference type="NCBI Taxonomy" id="5098"/>
    <lineage>
        <taxon>Eukaryota</taxon>
        <taxon>Fungi</taxon>
        <taxon>Dikarya</taxon>
        <taxon>Ascomycota</taxon>
        <taxon>Pezizomycotina</taxon>
        <taxon>Eurotiomycetes</taxon>
        <taxon>Eurotiomycetidae</taxon>
        <taxon>Eurotiales</taxon>
        <taxon>Aspergillaceae</taxon>
        <taxon>Monascus</taxon>
    </lineage>
</organism>
<feature type="domain" description="Acyltransferase MbtK/IucB-like conserved" evidence="3">
    <location>
        <begin position="348"/>
        <end position="395"/>
    </location>
</feature>
<dbReference type="Gene3D" id="3.40.630.30">
    <property type="match status" value="1"/>
</dbReference>
<reference evidence="4 5" key="1">
    <citation type="submission" date="2019-06" db="EMBL/GenBank/DDBJ databases">
        <title>Wine fermentation using esterase from Monascus purpureus.</title>
        <authorList>
            <person name="Geng C."/>
            <person name="Zhang Y."/>
        </authorList>
    </citation>
    <scope>NUCLEOTIDE SEQUENCE [LARGE SCALE GENOMIC DNA]</scope>
    <source>
        <strain evidence="4">HQ1</strain>
    </source>
</reference>
<protein>
    <recommendedName>
        <fullName evidence="3">Acyltransferase MbtK/IucB-like conserved domain-containing protein</fullName>
    </recommendedName>
</protein>
<dbReference type="GO" id="GO:0016410">
    <property type="term" value="F:N-acyltransferase activity"/>
    <property type="evidence" value="ECO:0007669"/>
    <property type="project" value="TreeGrafter"/>
</dbReference>
<evidence type="ECO:0000256" key="1">
    <source>
        <dbReference type="ARBA" id="ARBA00009893"/>
    </source>
</evidence>
<comment type="similarity">
    <text evidence="1">Belongs to the lysine N-acyltransferase MbtK family.</text>
</comment>
<dbReference type="OrthoDB" id="448427at2759"/>
<dbReference type="PANTHER" id="PTHR31438:SF1">
    <property type="entry name" value="LYSINE N-ACYLTRANSFERASE C17G9.06C-RELATED"/>
    <property type="match status" value="1"/>
</dbReference>
<dbReference type="EMBL" id="VIFY01000002">
    <property type="protein sequence ID" value="TQB77341.1"/>
    <property type="molecule type" value="Genomic_DNA"/>
</dbReference>
<feature type="compositionally biased region" description="Basic and acidic residues" evidence="2">
    <location>
        <begin position="66"/>
        <end position="81"/>
    </location>
</feature>
<dbReference type="InterPro" id="IPR019432">
    <property type="entry name" value="Acyltransferase_MbtK/IucB-like"/>
</dbReference>
<dbReference type="GO" id="GO:0019290">
    <property type="term" value="P:siderophore biosynthetic process"/>
    <property type="evidence" value="ECO:0007669"/>
    <property type="project" value="InterPro"/>
</dbReference>
<evidence type="ECO:0000313" key="5">
    <source>
        <dbReference type="Proteomes" id="UP000319663"/>
    </source>
</evidence>
<evidence type="ECO:0000256" key="2">
    <source>
        <dbReference type="SAM" id="MobiDB-lite"/>
    </source>
</evidence>
<keyword evidence="5" id="KW-1185">Reference proteome</keyword>